<dbReference type="GO" id="GO:0051453">
    <property type="term" value="P:regulation of intracellular pH"/>
    <property type="evidence" value="ECO:0007669"/>
    <property type="project" value="TreeGrafter"/>
</dbReference>
<accession>A0AAW1RY70</accession>
<feature type="compositionally biased region" description="Pro residues" evidence="11">
    <location>
        <begin position="2001"/>
        <end position="2014"/>
    </location>
</feature>
<dbReference type="GO" id="GO:0015385">
    <property type="term" value="F:sodium:proton antiporter activity"/>
    <property type="evidence" value="ECO:0007669"/>
    <property type="project" value="InterPro"/>
</dbReference>
<protein>
    <recommendedName>
        <fullName evidence="13">Cation/H+ exchanger transmembrane domain-containing protein</fullName>
    </recommendedName>
</protein>
<keyword evidence="5" id="KW-0915">Sodium</keyword>
<evidence type="ECO:0000256" key="3">
    <source>
        <dbReference type="ARBA" id="ARBA00022692"/>
    </source>
</evidence>
<evidence type="ECO:0000259" key="13">
    <source>
        <dbReference type="Pfam" id="PF00999"/>
    </source>
</evidence>
<feature type="transmembrane region" description="Helical" evidence="12">
    <location>
        <begin position="287"/>
        <end position="310"/>
    </location>
</feature>
<feature type="compositionally biased region" description="Polar residues" evidence="11">
    <location>
        <begin position="1303"/>
        <end position="1332"/>
    </location>
</feature>
<keyword evidence="8" id="KW-0739">Sodium transport</keyword>
<feature type="compositionally biased region" description="Basic and acidic residues" evidence="11">
    <location>
        <begin position="849"/>
        <end position="859"/>
    </location>
</feature>
<dbReference type="PANTHER" id="PTHR10110">
    <property type="entry name" value="SODIUM/HYDROGEN EXCHANGER"/>
    <property type="match status" value="1"/>
</dbReference>
<feature type="compositionally biased region" description="Low complexity" evidence="11">
    <location>
        <begin position="685"/>
        <end position="709"/>
    </location>
</feature>
<feature type="compositionally biased region" description="Polar residues" evidence="11">
    <location>
        <begin position="1098"/>
        <end position="1110"/>
    </location>
</feature>
<feature type="compositionally biased region" description="Polar residues" evidence="11">
    <location>
        <begin position="976"/>
        <end position="1006"/>
    </location>
</feature>
<feature type="region of interest" description="Disordered" evidence="11">
    <location>
        <begin position="1269"/>
        <end position="1400"/>
    </location>
</feature>
<evidence type="ECO:0000256" key="7">
    <source>
        <dbReference type="ARBA" id="ARBA00023136"/>
    </source>
</evidence>
<feature type="transmembrane region" description="Helical" evidence="12">
    <location>
        <begin position="62"/>
        <end position="81"/>
    </location>
</feature>
<evidence type="ECO:0000256" key="5">
    <source>
        <dbReference type="ARBA" id="ARBA00023053"/>
    </source>
</evidence>
<feature type="compositionally biased region" description="Basic and acidic residues" evidence="11">
    <location>
        <begin position="1350"/>
        <end position="1370"/>
    </location>
</feature>
<evidence type="ECO:0000313" key="15">
    <source>
        <dbReference type="Proteomes" id="UP001438707"/>
    </source>
</evidence>
<feature type="transmembrane region" description="Helical" evidence="12">
    <location>
        <begin position="130"/>
        <end position="152"/>
    </location>
</feature>
<evidence type="ECO:0000256" key="4">
    <source>
        <dbReference type="ARBA" id="ARBA00022989"/>
    </source>
</evidence>
<keyword evidence="15" id="KW-1185">Reference proteome</keyword>
<feature type="transmembrane region" description="Helical" evidence="12">
    <location>
        <begin position="101"/>
        <end position="123"/>
    </location>
</feature>
<evidence type="ECO:0000256" key="8">
    <source>
        <dbReference type="ARBA" id="ARBA00023201"/>
    </source>
</evidence>
<feature type="region of interest" description="Disordered" evidence="11">
    <location>
        <begin position="577"/>
        <end position="658"/>
    </location>
</feature>
<keyword evidence="3 12" id="KW-0812">Transmembrane</keyword>
<dbReference type="EMBL" id="JALJOS010000005">
    <property type="protein sequence ID" value="KAK9838904.1"/>
    <property type="molecule type" value="Genomic_DNA"/>
</dbReference>
<feature type="transmembrane region" description="Helical" evidence="12">
    <location>
        <begin position="31"/>
        <end position="55"/>
    </location>
</feature>
<keyword evidence="4 12" id="KW-1133">Transmembrane helix</keyword>
<evidence type="ECO:0000256" key="9">
    <source>
        <dbReference type="ARBA" id="ARBA00047524"/>
    </source>
</evidence>
<keyword evidence="6" id="KW-0406">Ion transport</keyword>
<gene>
    <name evidence="14" type="ORF">WJX74_005714</name>
</gene>
<name>A0AAW1RY70_9CHLO</name>
<feature type="region of interest" description="Disordered" evidence="11">
    <location>
        <begin position="2000"/>
        <end position="2071"/>
    </location>
</feature>
<comment type="catalytic activity">
    <reaction evidence="10">
        <text>K(+)(in) + H(+)(out) = K(+)(out) + H(+)(in)</text>
        <dbReference type="Rhea" id="RHEA:29467"/>
        <dbReference type="ChEBI" id="CHEBI:15378"/>
        <dbReference type="ChEBI" id="CHEBI:29103"/>
    </reaction>
</comment>
<feature type="region of interest" description="Disordered" evidence="11">
    <location>
        <begin position="1022"/>
        <end position="1247"/>
    </location>
</feature>
<dbReference type="InterPro" id="IPR018422">
    <property type="entry name" value="Cation/H_exchanger_CPA1"/>
</dbReference>
<evidence type="ECO:0000256" key="11">
    <source>
        <dbReference type="SAM" id="MobiDB-lite"/>
    </source>
</evidence>
<dbReference type="GO" id="GO:0098719">
    <property type="term" value="P:sodium ion import across plasma membrane"/>
    <property type="evidence" value="ECO:0007669"/>
    <property type="project" value="TreeGrafter"/>
</dbReference>
<feature type="region of interest" description="Disordered" evidence="11">
    <location>
        <begin position="2092"/>
        <end position="2122"/>
    </location>
</feature>
<feature type="compositionally biased region" description="Gly residues" evidence="11">
    <location>
        <begin position="912"/>
        <end position="929"/>
    </location>
</feature>
<feature type="compositionally biased region" description="Polar residues" evidence="11">
    <location>
        <begin position="2113"/>
        <end position="2122"/>
    </location>
</feature>
<feature type="compositionally biased region" description="Polar residues" evidence="11">
    <location>
        <begin position="2015"/>
        <end position="2026"/>
    </location>
</feature>
<dbReference type="Gene3D" id="6.10.140.1330">
    <property type="match status" value="1"/>
</dbReference>
<feature type="compositionally biased region" description="Acidic residues" evidence="11">
    <location>
        <begin position="620"/>
        <end position="651"/>
    </location>
</feature>
<evidence type="ECO:0000256" key="2">
    <source>
        <dbReference type="ARBA" id="ARBA00022448"/>
    </source>
</evidence>
<dbReference type="GO" id="GO:0015386">
    <property type="term" value="F:potassium:proton antiporter activity"/>
    <property type="evidence" value="ECO:0007669"/>
    <property type="project" value="TreeGrafter"/>
</dbReference>
<feature type="region of interest" description="Disordered" evidence="11">
    <location>
        <begin position="1911"/>
        <end position="1930"/>
    </location>
</feature>
<proteinExistence type="predicted"/>
<comment type="subcellular location">
    <subcellularLocation>
        <location evidence="1">Membrane</location>
        <topology evidence="1">Multi-pass membrane protein</topology>
    </subcellularLocation>
</comment>
<sequence>MSSAESLAEAGYEFCLGEHVSYSHRVENPDAFNWCIVPESGFDAIVLAGLAVCLGCIVHGRWATLFLLVAGGAFQGFMFAGNLGRLGNSIAIWLGIQPYELFFYVFLPPLLMDAAVRIDFFLFKKMVIQIVVLAFVVVGGTCGLLIPVLLYIFNLHTEGWNWPYAALLGSMLASTDAVAIVAVMKTSGGPKRLRVLLEGESLLNDASSFTLFTIFLEAVVQSQEGHLSGNGWSIFGQVIGNMCKLAAGGMAIGLAFGIIMQYTLRVLRHIGGTYDQQVGLTLAGAYLSYYTANAPCGFSGVVAVAVFGLYGAATNKWEMSAKIEQAGVFDGFWDTLAYITNAIVFFYSGVACINFLVRASDEIASTPDTNELWSSFWHLPLVYIAMFIIRFIFMILLRPLFWLSGMDFNVKEAIFATAAGLRGSVSLILTQAVITELHAAQPGPDTVIVAEVVTWTAGFVFLTLVINASILPWVLSVTGLNAVPKAQVKMRRRAARALVHHTKQSIEALKDEEDEMLRGVDWLAVDKFCDMSRIVDTLEGETKSFKQSLSTLLGWLFPCRQLCMSKEARLEARAQRRMKREYKKRRKAEDKAGLAGPNKEPDPEDDGDPDMVAPKVVDMDANDDPADDDDELTGSDVSDGDQGSDGDDDGGGNDVPFMSRVSTIDLQGDFHRAAEEAAVSQDQVRPSPTLPRRSPTATPAAAPLPIRRTSSLLSRFTTFRRAQDAHAKQADRDSAREPGSDPSSRDAPNLKGADVPPTDPDQGHKADLAPDASGASATGLARTSVPDPTHPKWDEENPVLASASDNHHEATGFNTGAQPVVPTGNQQAFIMTPAGPMPAPASATLADADAVRDSDHQPWQEESVSALRQGPPAGMGGSRFGPSAPGHDWSKHLGRTSPLPLAPPDPHSSLTQGGGSGGRERGGGSGGTWHSGMAGAQHRRPALSNLIFDAGHDAHDAHGSLAAVISREDAERPSGMRQSASANSLSQKDVAQPTSPSEASNSSWSTNMRRALHKRPALASIFGRPSLPETSQAENDASAIDRASAPVSLREDEPEAMTWTAGMRKKVPRKPGLSSLFSGSPEPQRLEQSSAWPAAGVTQPQDASAATQARPSRVPGLSRLHVADTDTAQGIRSSSPTAPSSPAQGDGSPKRNETLEERLLRKIPMLREMEMQERGLGSGNQEQDLPASAMTTGARGMARRGSPRVALDAEPLADKRQSVRFEARDDQDLNRRPWREDAGSTQSWNSVRARQQLQRRALPSFHALRNPELGWSAQGHDDSFSQNSLGRDGSGRRLASEAAGLISQRSDSRTNSGVPLLQGSGSNSLTSASQPGRNRRKPLADIFPTAKSEPQLRKDSGSLDPESSVHDSSLHRNGHAAGQERTAARDMPPLAPSGPPDDDYSLHGLCSPDDDDELEDDAVVIHMSSDEITDARSRLVSGLKRYFRSKRFQGLLSVKSLRILDTACDARLNEPDKPLNLWTALEKDACDHYIVQSLAYVTFRLRKVNVFLRQRRHDEKGVVWIKIKRALSWPLMQITHLLKWILSKIMLQACEVAQEYMLSLIYAPQVQLLRTNRAAAPLMEEVQEEVGKVWKFIVEREIEAPERFRAIQTYRATMAVLRQQVSFLDQLFDSGVIDEMEKDILEKPVEEKETQLQHRGPKWRTATMTEVLHNLPFLRHAPRRVVELLLRHGRLKMHRSQHPIAINSGGLWVVNNGLVKVTYTPNVGSEQQYFLGSGGVVGLLKALTGSHMPGKSLVIAEGNSLGRGPVIFHLSPSGIAMIRKHAAAGEAVWEQMELDMFRMAALYVVERLKPQLFSYLTAVLSAANPAPSRPTSKTEQMARTETPRSEFGTESWAEDDEQERADMQIHQQAWETFTRLTRAMTKAALVILEYGQRYPHTTHLVLMQGSLTLLQEPQSGRRRPSKRSGSSGQSLEYTAPMVLPFLGEAISQSMQGSGSSGAGRGGLRRLGNINSKSFSSPENFLSAGTQGAVFLACPDAAGNSPPAPVGTPQAPPARPSSTVAQDSALQLPQAASVAEGKQPAAEGNPPSGKAQPDSQAKPGSGRIHRIPQLHRRATMTQAEPLDMSMNADLAELAAPPQQADARNWWDGFRSRRPSTNQPRPRA</sequence>
<feature type="transmembrane region" description="Helical" evidence="12">
    <location>
        <begin position="377"/>
        <end position="401"/>
    </location>
</feature>
<evidence type="ECO:0000256" key="10">
    <source>
        <dbReference type="ARBA" id="ARBA00047912"/>
    </source>
</evidence>
<keyword evidence="2" id="KW-0813">Transport</keyword>
<feature type="region of interest" description="Disordered" evidence="11">
    <location>
        <begin position="674"/>
        <end position="797"/>
    </location>
</feature>
<feature type="compositionally biased region" description="Basic residues" evidence="11">
    <location>
        <begin position="2062"/>
        <end position="2071"/>
    </location>
</feature>
<feature type="compositionally biased region" description="Low complexity" evidence="11">
    <location>
        <begin position="1133"/>
        <end position="1143"/>
    </location>
</feature>
<feature type="compositionally biased region" description="Basic and acidic residues" evidence="11">
    <location>
        <begin position="721"/>
        <end position="739"/>
    </location>
</feature>
<feature type="transmembrane region" description="Helical" evidence="12">
    <location>
        <begin position="454"/>
        <end position="483"/>
    </location>
</feature>
<reference evidence="14 15" key="1">
    <citation type="journal article" date="2024" name="Nat. Commun.">
        <title>Phylogenomics reveals the evolutionary origins of lichenization in chlorophyte algae.</title>
        <authorList>
            <person name="Puginier C."/>
            <person name="Libourel C."/>
            <person name="Otte J."/>
            <person name="Skaloud P."/>
            <person name="Haon M."/>
            <person name="Grisel S."/>
            <person name="Petersen M."/>
            <person name="Berrin J.G."/>
            <person name="Delaux P.M."/>
            <person name="Dal Grande F."/>
            <person name="Keller J."/>
        </authorList>
    </citation>
    <scope>NUCLEOTIDE SEQUENCE [LARGE SCALE GENOMIC DNA]</scope>
    <source>
        <strain evidence="14 15">SAG 2145</strain>
    </source>
</reference>
<feature type="region of interest" description="Disordered" evidence="11">
    <location>
        <begin position="968"/>
        <end position="1006"/>
    </location>
</feature>
<feature type="compositionally biased region" description="Basic and acidic residues" evidence="11">
    <location>
        <begin position="1212"/>
        <end position="1238"/>
    </location>
</feature>
<feature type="transmembrane region" description="Helical" evidence="12">
    <location>
        <begin position="164"/>
        <end position="184"/>
    </location>
</feature>
<feature type="region of interest" description="Disordered" evidence="11">
    <location>
        <begin position="1824"/>
        <end position="1852"/>
    </location>
</feature>
<dbReference type="Proteomes" id="UP001438707">
    <property type="component" value="Unassembled WGS sequence"/>
</dbReference>
<dbReference type="PANTHER" id="PTHR10110:SF197">
    <property type="entry name" value="SODIUM_HYDROGEN EXCHANGER"/>
    <property type="match status" value="1"/>
</dbReference>
<evidence type="ECO:0000313" key="14">
    <source>
        <dbReference type="EMBL" id="KAK9838904.1"/>
    </source>
</evidence>
<comment type="caution">
    <text evidence="14">The sequence shown here is derived from an EMBL/GenBank/DDBJ whole genome shotgun (WGS) entry which is preliminary data.</text>
</comment>
<feature type="region of interest" description="Disordered" evidence="11">
    <location>
        <begin position="848"/>
        <end position="937"/>
    </location>
</feature>
<evidence type="ECO:0000256" key="1">
    <source>
        <dbReference type="ARBA" id="ARBA00004141"/>
    </source>
</evidence>
<dbReference type="GO" id="GO:0005886">
    <property type="term" value="C:plasma membrane"/>
    <property type="evidence" value="ECO:0007669"/>
    <property type="project" value="TreeGrafter"/>
</dbReference>
<dbReference type="InterPro" id="IPR006153">
    <property type="entry name" value="Cation/H_exchanger_TM"/>
</dbReference>
<evidence type="ECO:0000256" key="6">
    <source>
        <dbReference type="ARBA" id="ARBA00023065"/>
    </source>
</evidence>
<keyword evidence="7 12" id="KW-0472">Membrane</keyword>
<comment type="catalytic activity">
    <reaction evidence="9">
        <text>Na(+)(in) + H(+)(out) = Na(+)(out) + H(+)(in)</text>
        <dbReference type="Rhea" id="RHEA:29419"/>
        <dbReference type="ChEBI" id="CHEBI:15378"/>
        <dbReference type="ChEBI" id="CHEBI:29101"/>
    </reaction>
</comment>
<feature type="compositionally biased region" description="Basic and acidic residues" evidence="11">
    <location>
        <begin position="1148"/>
        <end position="1173"/>
    </location>
</feature>
<organism evidence="14 15">
    <name type="scientific">Apatococcus lobatus</name>
    <dbReference type="NCBI Taxonomy" id="904363"/>
    <lineage>
        <taxon>Eukaryota</taxon>
        <taxon>Viridiplantae</taxon>
        <taxon>Chlorophyta</taxon>
        <taxon>core chlorophytes</taxon>
        <taxon>Trebouxiophyceae</taxon>
        <taxon>Chlorellales</taxon>
        <taxon>Chlorellaceae</taxon>
        <taxon>Apatococcus</taxon>
    </lineage>
</organism>
<feature type="transmembrane region" description="Helical" evidence="12">
    <location>
        <begin position="245"/>
        <end position="267"/>
    </location>
</feature>
<evidence type="ECO:0000256" key="12">
    <source>
        <dbReference type="SAM" id="Phobius"/>
    </source>
</evidence>
<feature type="transmembrane region" description="Helical" evidence="12">
    <location>
        <begin position="331"/>
        <end position="357"/>
    </location>
</feature>
<dbReference type="Pfam" id="PF00999">
    <property type="entry name" value="Na_H_Exchanger"/>
    <property type="match status" value="1"/>
</dbReference>
<feature type="compositionally biased region" description="Basic residues" evidence="11">
    <location>
        <begin position="577"/>
        <end position="586"/>
    </location>
</feature>
<feature type="domain" description="Cation/H+ exchanger transmembrane" evidence="13">
    <location>
        <begin position="93"/>
        <end position="475"/>
    </location>
</feature>